<dbReference type="EMBL" id="JAINUF010000018">
    <property type="protein sequence ID" value="KAJ8337523.1"/>
    <property type="molecule type" value="Genomic_DNA"/>
</dbReference>
<keyword evidence="7 9" id="KW-0505">Motor protein</keyword>
<feature type="coiled-coil region" evidence="10">
    <location>
        <begin position="347"/>
        <end position="415"/>
    </location>
</feature>
<gene>
    <name evidence="13" type="ORF">SKAU_G00364890</name>
</gene>
<dbReference type="OrthoDB" id="2403182at2759"/>
<keyword evidence="5 9" id="KW-0067">ATP-binding</keyword>
<name>A0A9Q1EEV4_SYNKA</name>
<reference evidence="13" key="1">
    <citation type="journal article" date="2023" name="Science">
        <title>Genome structures resolve the early diversification of teleost fishes.</title>
        <authorList>
            <person name="Parey E."/>
            <person name="Louis A."/>
            <person name="Montfort J."/>
            <person name="Bouchez O."/>
            <person name="Roques C."/>
            <person name="Iampietro C."/>
            <person name="Lluch J."/>
            <person name="Castinel A."/>
            <person name="Donnadieu C."/>
            <person name="Desvignes T."/>
            <person name="Floi Bucao C."/>
            <person name="Jouanno E."/>
            <person name="Wen M."/>
            <person name="Mejri S."/>
            <person name="Dirks R."/>
            <person name="Jansen H."/>
            <person name="Henkel C."/>
            <person name="Chen W.J."/>
            <person name="Zahm M."/>
            <person name="Cabau C."/>
            <person name="Klopp C."/>
            <person name="Thompson A.W."/>
            <person name="Robinson-Rechavi M."/>
            <person name="Braasch I."/>
            <person name="Lecointre G."/>
            <person name="Bobe J."/>
            <person name="Postlethwait J.H."/>
            <person name="Berthelot C."/>
            <person name="Roest Crollius H."/>
            <person name="Guiguen Y."/>
        </authorList>
    </citation>
    <scope>NUCLEOTIDE SEQUENCE</scope>
    <source>
        <strain evidence="13">WJC10195</strain>
    </source>
</reference>
<keyword evidence="8" id="KW-0206">Cytoskeleton</keyword>
<dbReference type="CDD" id="cd21787">
    <property type="entry name" value="RBD_KIF20A"/>
    <property type="match status" value="1"/>
</dbReference>
<dbReference type="PROSITE" id="PS50067">
    <property type="entry name" value="KINESIN_MOTOR_2"/>
    <property type="match status" value="1"/>
</dbReference>
<dbReference type="SMART" id="SM00129">
    <property type="entry name" value="KISc"/>
    <property type="match status" value="1"/>
</dbReference>
<feature type="compositionally biased region" description="Gly residues" evidence="11">
    <location>
        <begin position="595"/>
        <end position="604"/>
    </location>
</feature>
<dbReference type="GO" id="GO:0005524">
    <property type="term" value="F:ATP binding"/>
    <property type="evidence" value="ECO:0007669"/>
    <property type="project" value="UniProtKB-UniRule"/>
</dbReference>
<evidence type="ECO:0000256" key="7">
    <source>
        <dbReference type="ARBA" id="ARBA00023175"/>
    </source>
</evidence>
<feature type="coiled-coil region" evidence="10">
    <location>
        <begin position="452"/>
        <end position="479"/>
    </location>
</feature>
<keyword evidence="6 10" id="KW-0175">Coiled coil</keyword>
<dbReference type="InterPro" id="IPR027417">
    <property type="entry name" value="P-loop_NTPase"/>
</dbReference>
<comment type="caution">
    <text evidence="13">The sequence shown here is derived from an EMBL/GenBank/DDBJ whole genome shotgun (WGS) entry which is preliminary data.</text>
</comment>
<evidence type="ECO:0000256" key="2">
    <source>
        <dbReference type="ARBA" id="ARBA00022490"/>
    </source>
</evidence>
<evidence type="ECO:0000256" key="5">
    <source>
        <dbReference type="ARBA" id="ARBA00022840"/>
    </source>
</evidence>
<evidence type="ECO:0000256" key="4">
    <source>
        <dbReference type="ARBA" id="ARBA00022741"/>
    </source>
</evidence>
<accession>A0A9Q1EEV4</accession>
<dbReference type="Pfam" id="PF00225">
    <property type="entry name" value="Kinesin"/>
    <property type="match status" value="1"/>
</dbReference>
<keyword evidence="14" id="KW-1185">Reference proteome</keyword>
<evidence type="ECO:0000256" key="3">
    <source>
        <dbReference type="ARBA" id="ARBA00022553"/>
    </source>
</evidence>
<dbReference type="GO" id="GO:0051231">
    <property type="term" value="P:spindle elongation"/>
    <property type="evidence" value="ECO:0007669"/>
    <property type="project" value="TreeGrafter"/>
</dbReference>
<keyword evidence="4 9" id="KW-0547">Nucleotide-binding</keyword>
<evidence type="ECO:0000259" key="12">
    <source>
        <dbReference type="PROSITE" id="PS50067"/>
    </source>
</evidence>
<dbReference type="Proteomes" id="UP001152622">
    <property type="component" value="Chromosome 18"/>
</dbReference>
<evidence type="ECO:0000256" key="9">
    <source>
        <dbReference type="PROSITE-ProRule" id="PRU00283"/>
    </source>
</evidence>
<keyword evidence="3" id="KW-0597">Phosphoprotein</keyword>
<evidence type="ECO:0000256" key="8">
    <source>
        <dbReference type="ARBA" id="ARBA00023212"/>
    </source>
</evidence>
<protein>
    <recommendedName>
        <fullName evidence="12">Kinesin motor domain-containing protein</fullName>
    </recommendedName>
</protein>
<dbReference type="InterPro" id="IPR001752">
    <property type="entry name" value="Kinesin_motor_dom"/>
</dbReference>
<dbReference type="GO" id="GO:0090307">
    <property type="term" value="P:mitotic spindle assembly"/>
    <property type="evidence" value="ECO:0007669"/>
    <property type="project" value="TreeGrafter"/>
</dbReference>
<dbReference type="GO" id="GO:0072686">
    <property type="term" value="C:mitotic spindle"/>
    <property type="evidence" value="ECO:0007669"/>
    <property type="project" value="TreeGrafter"/>
</dbReference>
<dbReference type="InterPro" id="IPR036961">
    <property type="entry name" value="Kinesin_motor_dom_sf"/>
</dbReference>
<feature type="domain" description="Kinesin motor" evidence="12">
    <location>
        <begin position="1"/>
        <end position="288"/>
    </location>
</feature>
<evidence type="ECO:0000256" key="1">
    <source>
        <dbReference type="ARBA" id="ARBA00004186"/>
    </source>
</evidence>
<keyword evidence="2" id="KW-0963">Cytoplasm</keyword>
<dbReference type="PANTHER" id="PTHR47970">
    <property type="entry name" value="KINESIN-LIKE PROTEIN KIF11"/>
    <property type="match status" value="1"/>
</dbReference>
<sequence>MLTVAQILGPDTTQQEFFECTMKENVRDVLLGENRLLYTYGVSNSGKTYTVQGTGREAGLLPRALVSIFGKLRGRLYDALDLKPFLCQGVRRLNCAEVRAEEVRRDSLLKEEEGSISQNSRLRGGASVSCDSGIGGVSSGSCITTQLEDSDSVCLDAEALSHSGGERLEEGVRFSVWVSFFEIYNEFLYDLLEPPPTLQSRKRTTLRLSDDRHGNPYVKDLTWVQVRSAEEAWKVLRIGRRNQSFASTHLNQTSSRSHSIFSLRLLHINPEGESGHSTHTSESRLPLVVPFRDSKLTRLVHSPSSKTHVAYIQSLLRAHGLQTNESAREEGGECSQAEEGDVTMFDSEELMRAIAVLKQEVQRQREEKEELEARVREQVCSEMMEVIARMENDFSETLESERALMEERYEDKIKNLHKSLKRFYAQEIEASSVCSSSSSSSSFSSFSLAEELSRVQAELDQCRSELQEKTLELRRYQGLLSLPAPSSPLTSAVDRKLEEGQRCLRQLRMDLQGMGRDLQYAERACCHNTSGERLRLLLANTDSTLAKQDQALGELQNSLLLVKMDLRKKTDRLAQLKATSPPRAPPAPGTCAKRGCGGAELGGGENHRPEKRPFLRSPVKGRVPPRNAPTTPATPHSRVLHSHQRSPAPGPAPHHKGRGCVF</sequence>
<dbReference type="GO" id="GO:0008017">
    <property type="term" value="F:microtubule binding"/>
    <property type="evidence" value="ECO:0007669"/>
    <property type="project" value="InterPro"/>
</dbReference>
<dbReference type="PRINTS" id="PR00380">
    <property type="entry name" value="KINESINHEAVY"/>
</dbReference>
<dbReference type="SUPFAM" id="SSF52540">
    <property type="entry name" value="P-loop containing nucleoside triphosphate hydrolases"/>
    <property type="match status" value="1"/>
</dbReference>
<dbReference type="AlphaFoldDB" id="A0A9Q1EEV4"/>
<evidence type="ECO:0000256" key="11">
    <source>
        <dbReference type="SAM" id="MobiDB-lite"/>
    </source>
</evidence>
<dbReference type="InterPro" id="IPR047149">
    <property type="entry name" value="KIF11-like"/>
</dbReference>
<feature type="region of interest" description="Disordered" evidence="11">
    <location>
        <begin position="576"/>
        <end position="662"/>
    </location>
</feature>
<dbReference type="GO" id="GO:0005876">
    <property type="term" value="C:spindle microtubule"/>
    <property type="evidence" value="ECO:0007669"/>
    <property type="project" value="TreeGrafter"/>
</dbReference>
<evidence type="ECO:0000313" key="14">
    <source>
        <dbReference type="Proteomes" id="UP001152622"/>
    </source>
</evidence>
<comment type="subcellular location">
    <subcellularLocation>
        <location evidence="1">Cytoplasm</location>
        <location evidence="1">Cytoskeleton</location>
        <location evidence="1">Spindle</location>
    </subcellularLocation>
</comment>
<feature type="compositionally biased region" description="Basic residues" evidence="11">
    <location>
        <begin position="653"/>
        <end position="662"/>
    </location>
</feature>
<comment type="similarity">
    <text evidence="9">Belongs to the TRAFAC class myosin-kinesin ATPase superfamily. Kinesin family.</text>
</comment>
<dbReference type="GO" id="GO:0005634">
    <property type="term" value="C:nucleus"/>
    <property type="evidence" value="ECO:0007669"/>
    <property type="project" value="TreeGrafter"/>
</dbReference>
<dbReference type="GO" id="GO:0008574">
    <property type="term" value="F:plus-end-directed microtubule motor activity"/>
    <property type="evidence" value="ECO:0007669"/>
    <property type="project" value="TreeGrafter"/>
</dbReference>
<evidence type="ECO:0000256" key="10">
    <source>
        <dbReference type="SAM" id="Coils"/>
    </source>
</evidence>
<feature type="binding site" evidence="9">
    <location>
        <begin position="41"/>
        <end position="48"/>
    </location>
    <ligand>
        <name>ATP</name>
        <dbReference type="ChEBI" id="CHEBI:30616"/>
    </ligand>
</feature>
<dbReference type="PANTHER" id="PTHR47970:SF29">
    <property type="entry name" value="KINESIN FAMILY MEMBER 20B"/>
    <property type="match status" value="1"/>
</dbReference>
<dbReference type="Gene3D" id="3.40.850.10">
    <property type="entry name" value="Kinesin motor domain"/>
    <property type="match status" value="1"/>
</dbReference>
<proteinExistence type="inferred from homology"/>
<evidence type="ECO:0000313" key="13">
    <source>
        <dbReference type="EMBL" id="KAJ8337523.1"/>
    </source>
</evidence>
<evidence type="ECO:0000256" key="6">
    <source>
        <dbReference type="ARBA" id="ARBA00023054"/>
    </source>
</evidence>
<dbReference type="GO" id="GO:0007018">
    <property type="term" value="P:microtubule-based movement"/>
    <property type="evidence" value="ECO:0007669"/>
    <property type="project" value="InterPro"/>
</dbReference>
<organism evidence="13 14">
    <name type="scientific">Synaphobranchus kaupii</name>
    <name type="common">Kaup's arrowtooth eel</name>
    <dbReference type="NCBI Taxonomy" id="118154"/>
    <lineage>
        <taxon>Eukaryota</taxon>
        <taxon>Metazoa</taxon>
        <taxon>Chordata</taxon>
        <taxon>Craniata</taxon>
        <taxon>Vertebrata</taxon>
        <taxon>Euteleostomi</taxon>
        <taxon>Actinopterygii</taxon>
        <taxon>Neopterygii</taxon>
        <taxon>Teleostei</taxon>
        <taxon>Anguilliformes</taxon>
        <taxon>Synaphobranchidae</taxon>
        <taxon>Synaphobranchus</taxon>
    </lineage>
</organism>